<dbReference type="Gene3D" id="3.40.50.300">
    <property type="entry name" value="P-loop containing nucleotide triphosphate hydrolases"/>
    <property type="match status" value="1"/>
</dbReference>
<evidence type="ECO:0000313" key="8">
    <source>
        <dbReference type="EMBL" id="TKW30034.1"/>
    </source>
</evidence>
<evidence type="ECO:0000259" key="6">
    <source>
        <dbReference type="Pfam" id="PF14363"/>
    </source>
</evidence>
<name>A0A4U6VMX6_SETVI</name>
<evidence type="ECO:0000259" key="5">
    <source>
        <dbReference type="Pfam" id="PF00004"/>
    </source>
</evidence>
<dbReference type="InterPro" id="IPR050747">
    <property type="entry name" value="Mitochondrial_chaperone_BCS1"/>
</dbReference>
<proteinExistence type="inferred from homology"/>
<organism evidence="8 9">
    <name type="scientific">Setaria viridis</name>
    <name type="common">Green bristlegrass</name>
    <name type="synonym">Setaria italica subsp. viridis</name>
    <dbReference type="NCBI Taxonomy" id="4556"/>
    <lineage>
        <taxon>Eukaryota</taxon>
        <taxon>Viridiplantae</taxon>
        <taxon>Streptophyta</taxon>
        <taxon>Embryophyta</taxon>
        <taxon>Tracheophyta</taxon>
        <taxon>Spermatophyta</taxon>
        <taxon>Magnoliopsida</taxon>
        <taxon>Liliopsida</taxon>
        <taxon>Poales</taxon>
        <taxon>Poaceae</taxon>
        <taxon>PACMAD clade</taxon>
        <taxon>Panicoideae</taxon>
        <taxon>Panicodae</taxon>
        <taxon>Paniceae</taxon>
        <taxon>Cenchrinae</taxon>
        <taxon>Setaria</taxon>
    </lineage>
</organism>
<keyword evidence="9" id="KW-1185">Reference proteome</keyword>
<comment type="cofactor">
    <cofactor evidence="1">
        <name>Mg(2+)</name>
        <dbReference type="ChEBI" id="CHEBI:18420"/>
    </cofactor>
</comment>
<dbReference type="Proteomes" id="UP000298652">
    <property type="component" value="Chromosome 2"/>
</dbReference>
<reference evidence="8" key="1">
    <citation type="submission" date="2019-03" db="EMBL/GenBank/DDBJ databases">
        <title>WGS assembly of Setaria viridis.</title>
        <authorList>
            <person name="Huang P."/>
            <person name="Jenkins J."/>
            <person name="Grimwood J."/>
            <person name="Barry K."/>
            <person name="Healey A."/>
            <person name="Mamidi S."/>
            <person name="Sreedasyam A."/>
            <person name="Shu S."/>
            <person name="Feldman M."/>
            <person name="Wu J."/>
            <person name="Yu Y."/>
            <person name="Chen C."/>
            <person name="Johnson J."/>
            <person name="Rokhsar D."/>
            <person name="Baxter I."/>
            <person name="Schmutz J."/>
            <person name="Brutnell T."/>
            <person name="Kellogg E."/>
        </authorList>
    </citation>
    <scope>NUCLEOTIDE SEQUENCE [LARGE SCALE GENOMIC DNA]</scope>
</reference>
<dbReference type="Pfam" id="PF25568">
    <property type="entry name" value="AAA_lid_At3g28540"/>
    <property type="match status" value="1"/>
</dbReference>
<feature type="region of interest" description="Disordered" evidence="4">
    <location>
        <begin position="411"/>
        <end position="430"/>
    </location>
</feature>
<dbReference type="EMBL" id="CM016553">
    <property type="protein sequence ID" value="TKW30034.1"/>
    <property type="molecule type" value="Genomic_DNA"/>
</dbReference>
<evidence type="ECO:0000256" key="2">
    <source>
        <dbReference type="ARBA" id="ARBA00022842"/>
    </source>
</evidence>
<evidence type="ECO:0000256" key="4">
    <source>
        <dbReference type="SAM" id="MobiDB-lite"/>
    </source>
</evidence>
<dbReference type="AlphaFoldDB" id="A0A4U6VMX6"/>
<dbReference type="Pfam" id="PF14363">
    <property type="entry name" value="AAA_assoc"/>
    <property type="match status" value="2"/>
</dbReference>
<sequence>MMATMKQWVSDGIRSAGFLFWAPLLASYVPRGLPNMYFNLHLRRYARRLVPLLDPFVTIDIVSKKPSSSMFAQPYEYGQCSDAYKEVKAYLTKLCSRDALAFRADGTVDGRSFLLNLRQGQEVTDHFQGVTVWWLLVPRNRTASEKSRLRLMFPHRHRALIVDKYLPHVRRQGRENMLVTIDIVVDSMAVDKASDAFNEVKAYLSSACSRDALNLRAKGTDKDDSFLVSLHEGEVVADRFRDVTLWWFSVPTTRNGRLEELRLKFPQQHRVLILDEYLPHVRRQGRNVMFGKRRQTLYTNNRGFGGGDERIIVLTTNFPEKLDPALIRRGRMDMHIEMSYCCFEAFKMLASNYLGVEDHPLFQRVEELLQVVEIIPADVAECLLMDEATGSDRGVETCLGRLIEELEKKAQEQKGKVGNIAAAKPKRQRR</sequence>
<dbReference type="InterPro" id="IPR058017">
    <property type="entry name" value="At3g28540-like_C"/>
</dbReference>
<keyword evidence="3" id="KW-0067">ATP-binding</keyword>
<dbReference type="GO" id="GO:0005524">
    <property type="term" value="F:ATP binding"/>
    <property type="evidence" value="ECO:0007669"/>
    <property type="project" value="UniProtKB-KW"/>
</dbReference>
<dbReference type="InterPro" id="IPR003959">
    <property type="entry name" value="ATPase_AAA_core"/>
</dbReference>
<dbReference type="InterPro" id="IPR025753">
    <property type="entry name" value="AAA_N_dom"/>
</dbReference>
<evidence type="ECO:0000256" key="3">
    <source>
        <dbReference type="RuleBase" id="RU003651"/>
    </source>
</evidence>
<accession>A0A4U6VMX6</accession>
<feature type="domain" description="AAA-type ATPase N-terminal" evidence="6">
    <location>
        <begin position="40"/>
        <end position="137"/>
    </location>
</feature>
<evidence type="ECO:0000313" key="9">
    <source>
        <dbReference type="Proteomes" id="UP000298652"/>
    </source>
</evidence>
<dbReference type="PROSITE" id="PS00674">
    <property type="entry name" value="AAA"/>
    <property type="match status" value="1"/>
</dbReference>
<dbReference type="InterPro" id="IPR003960">
    <property type="entry name" value="ATPase_AAA_CS"/>
</dbReference>
<feature type="domain" description="AAA-type ATPase N-terminal" evidence="6">
    <location>
        <begin position="153"/>
        <end position="250"/>
    </location>
</feature>
<dbReference type="Pfam" id="PF00004">
    <property type="entry name" value="AAA"/>
    <property type="match status" value="1"/>
</dbReference>
<dbReference type="InterPro" id="IPR027417">
    <property type="entry name" value="P-loop_NTPase"/>
</dbReference>
<dbReference type="PANTHER" id="PTHR23070">
    <property type="entry name" value="BCS1 AAA-TYPE ATPASE"/>
    <property type="match status" value="1"/>
</dbReference>
<evidence type="ECO:0000256" key="1">
    <source>
        <dbReference type="ARBA" id="ARBA00001946"/>
    </source>
</evidence>
<protein>
    <recommendedName>
        <fullName evidence="10">ATPase AAA-type core domain-containing protein</fullName>
    </recommendedName>
</protein>
<gene>
    <name evidence="8" type="ORF">SEVIR_2G007800v2</name>
</gene>
<keyword evidence="2" id="KW-0460">Magnesium</keyword>
<feature type="domain" description="ATPase AAA-type core" evidence="5">
    <location>
        <begin position="268"/>
        <end position="339"/>
    </location>
</feature>
<dbReference type="Gene3D" id="6.10.280.40">
    <property type="match status" value="1"/>
</dbReference>
<dbReference type="Gramene" id="TKW30034">
    <property type="protein sequence ID" value="TKW30034"/>
    <property type="gene ID" value="SEVIR_2G007800v2"/>
</dbReference>
<keyword evidence="3" id="KW-0547">Nucleotide-binding</keyword>
<dbReference type="GO" id="GO:0016887">
    <property type="term" value="F:ATP hydrolysis activity"/>
    <property type="evidence" value="ECO:0007669"/>
    <property type="project" value="InterPro"/>
</dbReference>
<evidence type="ECO:0000259" key="7">
    <source>
        <dbReference type="Pfam" id="PF25568"/>
    </source>
</evidence>
<feature type="domain" description="AAA+ ATPase At3g28540-like C-terminal" evidence="7">
    <location>
        <begin position="341"/>
        <end position="414"/>
    </location>
</feature>
<dbReference type="SUPFAM" id="SSF52540">
    <property type="entry name" value="P-loop containing nucleoside triphosphate hydrolases"/>
    <property type="match status" value="1"/>
</dbReference>
<evidence type="ECO:0008006" key="10">
    <source>
        <dbReference type="Google" id="ProtNLM"/>
    </source>
</evidence>
<comment type="similarity">
    <text evidence="3">Belongs to the AAA ATPase family.</text>
</comment>